<dbReference type="InterPro" id="IPR050469">
    <property type="entry name" value="Diguanylate_Cyclase"/>
</dbReference>
<dbReference type="InterPro" id="IPR043128">
    <property type="entry name" value="Rev_trsase/Diguanyl_cyclase"/>
</dbReference>
<gene>
    <name evidence="5" type="ORF">Thpro_020229</name>
</gene>
<dbReference type="InterPro" id="IPR029787">
    <property type="entry name" value="Nucleotide_cyclase"/>
</dbReference>
<dbReference type="RefSeq" id="WP_052064059.1">
    <property type="nucleotide sequence ID" value="NZ_JQSG02000001.1"/>
</dbReference>
<comment type="caution">
    <text evidence="5">The sequence shown here is derived from an EMBL/GenBank/DDBJ whole genome shotgun (WGS) entry which is preliminary data.</text>
</comment>
<dbReference type="Gene3D" id="3.30.70.270">
    <property type="match status" value="1"/>
</dbReference>
<dbReference type="Gene3D" id="1.10.3210.10">
    <property type="entry name" value="Hypothetical protein af1432"/>
    <property type="match status" value="1"/>
</dbReference>
<dbReference type="PROSITE" id="PS51833">
    <property type="entry name" value="HDOD"/>
    <property type="match status" value="1"/>
</dbReference>
<dbReference type="PANTHER" id="PTHR45138">
    <property type="entry name" value="REGULATORY COMPONENTS OF SENSORY TRANSDUCTION SYSTEM"/>
    <property type="match status" value="1"/>
</dbReference>
<dbReference type="PANTHER" id="PTHR45138:SF24">
    <property type="entry name" value="DIGUANYLATE CYCLASE DGCC-RELATED"/>
    <property type="match status" value="1"/>
</dbReference>
<dbReference type="GO" id="GO:0005886">
    <property type="term" value="C:plasma membrane"/>
    <property type="evidence" value="ECO:0007669"/>
    <property type="project" value="TreeGrafter"/>
</dbReference>
<evidence type="ECO:0000256" key="1">
    <source>
        <dbReference type="ARBA" id="ARBA00001946"/>
    </source>
</evidence>
<name>A0A1A6C7H1_9GAMM</name>
<dbReference type="PROSITE" id="PS50887">
    <property type="entry name" value="GGDEF"/>
    <property type="match status" value="1"/>
</dbReference>
<evidence type="ECO:0000259" key="4">
    <source>
        <dbReference type="PROSITE" id="PS51833"/>
    </source>
</evidence>
<dbReference type="Pfam" id="PF08668">
    <property type="entry name" value="HDOD"/>
    <property type="match status" value="1"/>
</dbReference>
<dbReference type="EMBL" id="JQSG02000001">
    <property type="protein sequence ID" value="OBS10513.1"/>
    <property type="molecule type" value="Genomic_DNA"/>
</dbReference>
<comment type="cofactor">
    <cofactor evidence="1">
        <name>Mg(2+)</name>
        <dbReference type="ChEBI" id="CHEBI:18420"/>
    </cofactor>
</comment>
<reference evidence="5 6" key="1">
    <citation type="journal article" date="2014" name="Genome Announc.">
        <title>Draft Genome Sequence of the Iron-Oxidizing, Acidophilic, and Halotolerant 'Thiobacillus prosperus' Type Strain DSM 5130.</title>
        <authorList>
            <person name="Ossandon F.J."/>
            <person name="Cardenas J.P."/>
            <person name="Corbett M."/>
            <person name="Quatrini R."/>
            <person name="Holmes D.S."/>
            <person name="Watkin E."/>
        </authorList>
    </citation>
    <scope>NUCLEOTIDE SEQUENCE [LARGE SCALE GENOMIC DNA]</scope>
    <source>
        <strain evidence="5 6">DSM 5130</strain>
    </source>
</reference>
<organism evidence="5 6">
    <name type="scientific">Acidihalobacter prosperus</name>
    <dbReference type="NCBI Taxonomy" id="160660"/>
    <lineage>
        <taxon>Bacteria</taxon>
        <taxon>Pseudomonadati</taxon>
        <taxon>Pseudomonadota</taxon>
        <taxon>Gammaproteobacteria</taxon>
        <taxon>Chromatiales</taxon>
        <taxon>Ectothiorhodospiraceae</taxon>
        <taxon>Acidihalobacter</taxon>
    </lineage>
</organism>
<dbReference type="GO" id="GO:1902201">
    <property type="term" value="P:negative regulation of bacterial-type flagellum-dependent cell motility"/>
    <property type="evidence" value="ECO:0007669"/>
    <property type="project" value="TreeGrafter"/>
</dbReference>
<protein>
    <recommendedName>
        <fullName evidence="2">diguanylate cyclase</fullName>
        <ecNumber evidence="2">2.7.7.65</ecNumber>
    </recommendedName>
</protein>
<dbReference type="SUPFAM" id="SSF55073">
    <property type="entry name" value="Nucleotide cyclase"/>
    <property type="match status" value="1"/>
</dbReference>
<dbReference type="OrthoDB" id="9803824at2"/>
<evidence type="ECO:0000313" key="6">
    <source>
        <dbReference type="Proteomes" id="UP000029273"/>
    </source>
</evidence>
<dbReference type="InterPro" id="IPR000160">
    <property type="entry name" value="GGDEF_dom"/>
</dbReference>
<evidence type="ECO:0000259" key="3">
    <source>
        <dbReference type="PROSITE" id="PS50887"/>
    </source>
</evidence>
<dbReference type="InterPro" id="IPR013976">
    <property type="entry name" value="HDOD"/>
</dbReference>
<accession>A0A1A6C7H1</accession>
<dbReference type="AlphaFoldDB" id="A0A1A6C7H1"/>
<keyword evidence="6" id="KW-1185">Reference proteome</keyword>
<dbReference type="Proteomes" id="UP000029273">
    <property type="component" value="Unassembled WGS sequence"/>
</dbReference>
<dbReference type="EC" id="2.7.7.65" evidence="2"/>
<feature type="domain" description="HDOD" evidence="4">
    <location>
        <begin position="19"/>
        <end position="210"/>
    </location>
</feature>
<dbReference type="NCBIfam" id="TIGR00254">
    <property type="entry name" value="GGDEF"/>
    <property type="match status" value="1"/>
</dbReference>
<evidence type="ECO:0000313" key="5">
    <source>
        <dbReference type="EMBL" id="OBS10513.1"/>
    </source>
</evidence>
<dbReference type="CDD" id="cd01949">
    <property type="entry name" value="GGDEF"/>
    <property type="match status" value="1"/>
</dbReference>
<evidence type="ECO:0000256" key="2">
    <source>
        <dbReference type="ARBA" id="ARBA00012528"/>
    </source>
</evidence>
<dbReference type="GO" id="GO:0043709">
    <property type="term" value="P:cell adhesion involved in single-species biofilm formation"/>
    <property type="evidence" value="ECO:0007669"/>
    <property type="project" value="TreeGrafter"/>
</dbReference>
<dbReference type="FunFam" id="3.30.70.270:FF:000001">
    <property type="entry name" value="Diguanylate cyclase domain protein"/>
    <property type="match status" value="1"/>
</dbReference>
<dbReference type="Pfam" id="PF00990">
    <property type="entry name" value="GGDEF"/>
    <property type="match status" value="1"/>
</dbReference>
<sequence length="507" mass="55702">MDLDVAPTLAGMLGQVNKLPTLPAVALRVLELGEDPYAGVGEITEVVANDPVLSAKLLKAANSPLYAMRRQVDNLRQAISVLGFNAALTLALSFSLAPESDAGPLDKLAYWRRSLLAAVAARVIAEEGQLKEASKCFVGALLQDIGMLVLEKAHSDLYTDILAASDNHLAVVQAERQAFGFDHAAVGAALLESWRLPECAWRAVASSHQLTLSGEAAREAGIACCVHLSGILADRWIQPEQSQALDICFAERAKTLLGFDEEACTAIIVRMEELLPHYSSLFEVDLILNADRATHLIEEAREVLVLRNLRSLQETSEYKLRSEMLESRNRQLEERSYIDPLTGLLNRARLNQMLEQEFHAAVAGGWPLSLGFVDLDQFKRINDTYGHQVGDKVLISISRLLQAQVRQADIAARYGGEEFVLVFPGTEENKAFELLERLRRGVAAEVHHADGTEIVVTTSLGLATFSGHLGDSEFSSPEELIRAADRALYAAKREGRNRTVVYRRAED</sequence>
<dbReference type="SMART" id="SM00267">
    <property type="entry name" value="GGDEF"/>
    <property type="match status" value="1"/>
</dbReference>
<proteinExistence type="predicted"/>
<feature type="domain" description="GGDEF" evidence="3">
    <location>
        <begin position="366"/>
        <end position="504"/>
    </location>
</feature>
<dbReference type="GO" id="GO:0052621">
    <property type="term" value="F:diguanylate cyclase activity"/>
    <property type="evidence" value="ECO:0007669"/>
    <property type="project" value="UniProtKB-EC"/>
</dbReference>
<dbReference type="SUPFAM" id="SSF109604">
    <property type="entry name" value="HD-domain/PDEase-like"/>
    <property type="match status" value="1"/>
</dbReference>